<comment type="caution">
    <text evidence="2">The sequence shown here is derived from an EMBL/GenBank/DDBJ whole genome shotgun (WGS) entry which is preliminary data.</text>
</comment>
<feature type="non-terminal residue" evidence="2">
    <location>
        <position position="282"/>
    </location>
</feature>
<dbReference type="InterPro" id="IPR008978">
    <property type="entry name" value="HSP20-like_chaperone"/>
</dbReference>
<reference evidence="2 3" key="1">
    <citation type="journal article" date="2023" name="IScience">
        <title>Expanded male sex-determining region conserved during the evolution of homothallism in the green alga Volvox.</title>
        <authorList>
            <person name="Yamamoto K."/>
            <person name="Matsuzaki R."/>
            <person name="Mahakham W."/>
            <person name="Heman W."/>
            <person name="Sekimoto H."/>
            <person name="Kawachi M."/>
            <person name="Minakuchi Y."/>
            <person name="Toyoda A."/>
            <person name="Nozaki H."/>
        </authorList>
    </citation>
    <scope>NUCLEOTIDE SEQUENCE [LARGE SCALE GENOMIC DNA]</scope>
    <source>
        <strain evidence="2 3">NIES-4468</strain>
    </source>
</reference>
<name>A0ABQ5RTB6_9CHLO</name>
<dbReference type="Gene3D" id="2.60.40.790">
    <property type="match status" value="1"/>
</dbReference>
<dbReference type="Pfam" id="PF04969">
    <property type="entry name" value="CS"/>
    <property type="match status" value="2"/>
</dbReference>
<keyword evidence="3" id="KW-1185">Reference proteome</keyword>
<dbReference type="Proteomes" id="UP001165090">
    <property type="component" value="Unassembled WGS sequence"/>
</dbReference>
<accession>A0ABQ5RTB6</accession>
<feature type="domain" description="CS" evidence="1">
    <location>
        <begin position="131"/>
        <end position="202"/>
    </location>
</feature>
<evidence type="ECO:0000313" key="2">
    <source>
        <dbReference type="EMBL" id="GLI60704.1"/>
    </source>
</evidence>
<evidence type="ECO:0000313" key="3">
    <source>
        <dbReference type="Proteomes" id="UP001165090"/>
    </source>
</evidence>
<evidence type="ECO:0000259" key="1">
    <source>
        <dbReference type="Pfam" id="PF04969"/>
    </source>
</evidence>
<dbReference type="SUPFAM" id="SSF49764">
    <property type="entry name" value="HSP20-like chaperones"/>
    <property type="match status" value="1"/>
</dbReference>
<proteinExistence type="predicted"/>
<dbReference type="EMBL" id="BSDZ01000008">
    <property type="protein sequence ID" value="GLI60704.1"/>
    <property type="molecule type" value="Genomic_DNA"/>
</dbReference>
<dbReference type="InterPro" id="IPR007052">
    <property type="entry name" value="CS_dom"/>
</dbReference>
<feature type="domain" description="CS" evidence="1">
    <location>
        <begin position="2"/>
        <end position="43"/>
    </location>
</feature>
<sequence>MWTQTESHVLLACYLPNGRHDREVQVEMRGGVLRLGVADGLPVVHRALSGALNPAAPIEVHRTSDGLFVLVVLTKVVQPDSGVGRPLKADEPRVNSTAWPWRGGGCGGDGGTWWRQIFTGDSDGARSLPPPYSVTQSPDEVVLDFALPWWIQKEDVTVEVGLRKLVVMVRGVGLHIERHYWCNSSEPDARQPVVPEFSSWCLWNEGDGRVSKPVAIPPANARVVKSSVSMRVATSNHDRSVVAGTVSRTMAVAATDCSPPCRRHGGRCLSIVLVRPEVTEED</sequence>
<protein>
    <recommendedName>
        <fullName evidence="1">CS domain-containing protein</fullName>
    </recommendedName>
</protein>
<organism evidence="2 3">
    <name type="scientific">Volvox africanus</name>
    <dbReference type="NCBI Taxonomy" id="51714"/>
    <lineage>
        <taxon>Eukaryota</taxon>
        <taxon>Viridiplantae</taxon>
        <taxon>Chlorophyta</taxon>
        <taxon>core chlorophytes</taxon>
        <taxon>Chlorophyceae</taxon>
        <taxon>CS clade</taxon>
        <taxon>Chlamydomonadales</taxon>
        <taxon>Volvocaceae</taxon>
        <taxon>Volvox</taxon>
    </lineage>
</organism>
<gene>
    <name evidence="2" type="ORF">VaNZ11_002797</name>
</gene>